<dbReference type="PROSITE" id="PS50865">
    <property type="entry name" value="ZF_MYND_2"/>
    <property type="match status" value="1"/>
</dbReference>
<dbReference type="PANTHER" id="PTHR10237">
    <property type="entry name" value="DEFORMED EPIDERMAL AUTOREGULATORY FACTOR 1 HOMOLOG SUPPRESSIN"/>
    <property type="match status" value="1"/>
</dbReference>
<dbReference type="OrthoDB" id="341421at2759"/>
<dbReference type="SUPFAM" id="SSF144232">
    <property type="entry name" value="HIT/MYND zinc finger-like"/>
    <property type="match status" value="1"/>
</dbReference>
<dbReference type="Pfam" id="PF14737">
    <property type="entry name" value="DUF4470"/>
    <property type="match status" value="1"/>
</dbReference>
<evidence type="ECO:0000259" key="5">
    <source>
        <dbReference type="PROSITE" id="PS50865"/>
    </source>
</evidence>
<evidence type="ECO:0000256" key="2">
    <source>
        <dbReference type="ARBA" id="ARBA00022771"/>
    </source>
</evidence>
<dbReference type="EMBL" id="LGSR01000022">
    <property type="protein sequence ID" value="KOS17479.1"/>
    <property type="molecule type" value="Genomic_DNA"/>
</dbReference>
<dbReference type="GO" id="GO:0008270">
    <property type="term" value="F:zinc ion binding"/>
    <property type="evidence" value="ECO:0007669"/>
    <property type="project" value="UniProtKB-KW"/>
</dbReference>
<dbReference type="Proteomes" id="UP000053831">
    <property type="component" value="Unassembled WGS sequence"/>
</dbReference>
<organism evidence="6 7">
    <name type="scientific">Escovopsis weberi</name>
    <dbReference type="NCBI Taxonomy" id="150374"/>
    <lineage>
        <taxon>Eukaryota</taxon>
        <taxon>Fungi</taxon>
        <taxon>Dikarya</taxon>
        <taxon>Ascomycota</taxon>
        <taxon>Pezizomycotina</taxon>
        <taxon>Sordariomycetes</taxon>
        <taxon>Hypocreomycetidae</taxon>
        <taxon>Hypocreales</taxon>
        <taxon>Hypocreaceae</taxon>
        <taxon>Escovopsis</taxon>
    </lineage>
</organism>
<keyword evidence="3" id="KW-0862">Zinc</keyword>
<feature type="domain" description="MYND-type" evidence="5">
    <location>
        <begin position="1041"/>
        <end position="1083"/>
    </location>
</feature>
<gene>
    <name evidence="6" type="ORF">ESCO_002647</name>
</gene>
<dbReference type="GO" id="GO:0008168">
    <property type="term" value="F:methyltransferase activity"/>
    <property type="evidence" value="ECO:0007669"/>
    <property type="project" value="UniProtKB-KW"/>
</dbReference>
<keyword evidence="6" id="KW-0808">Transferase</keyword>
<sequence>MLTPTVANRFCFFYATGNTPAINLARSVPHGQDADILSLGCGDLRYVLFTAYIQQGAGRNIILLTLILDGDNRVSDKALWDIYYHLFLDDATSKIVLDHVQKLTPLTASLQAWKAGPYAAVLQFCDEDTLHDVGRVLQRVKSAAEKRTSKEFLDQYSESLKISKDWISEDTYVFTSMRATSPLSMYSQLEIPLNFKHYWQEGTVRGTKLSTKLPNPMFAGLISEFEVLHYGTEPLAGYHLATAFADLSELSPLRPKVHSGEDKIASAAQAEFFEWVSAFRALRKKKRIVLRFVVSDVFAICHTLQHAGATGQVSANWYRRQYDCKVLRLDEEAYGPDSKAPTSFDVIETSNLSDHVGMLNIAVSAGPLLKSREWALIHTDQLTKGDNPDRKALDNLLALARIAFKMFLLMFKNEARPSDLAQVIGYTRTYGHFHSGSFVALLKLIQSKVKTLIVGTNMIQDLFVQLHLSELYTEAWITNLSKVSQEGGLFKGWREVPATVAVNVVMPRTALQRLFTLSQKHRAASPTLLGSLKSSLGANMEWSNMYADVHLVFGKATRGWDKETGDAVVNVEPDELGWSGTAPLIASFVVPTEAILLEQQSALVGLYVPISMQSLAVFGPKLGPDMMAFETTLSDSSQVILSKFRPGQKGHVMVCSGAKPLQDEIPKTNGEGPTTLRADVDTDEERITEICGHIDISSGLGRKLLREKASIELQQKDPFTIDIVFGAKKLVCPIRFPIAVSKDAARTRIARTSGYIEVIAPIADPLSSSILAPYIFPSVLTARGLPVALNMSHLNLDRLPIAGLERKEGLKWLSTLSSSQFTTREKGLRQITNRTGLAADARVNFKESLFTMFMVSSGIQGGQTGLFTISHPSRGGVHIIIVVSAIRIDGDTGSVVMDAAVIPLTVRLLESGKLEDFLIMFQEMESATIRVDDEELALWKKVLPAMAERCRTWPHLSQCEYKQSAATVPLSLEHGEKVLCSCGNGKLPDDFVAIPVWEEASKCATRIAISPTFAVPFVEEVINVGEFDKRGVAGLAPVPRCRKCGKKDGGGELSLKRCNRCKTTKYCSVECQKEDWKKHKQECQAAKQ</sequence>
<reference evidence="6 7" key="1">
    <citation type="submission" date="2015-07" db="EMBL/GenBank/DDBJ databases">
        <title>The genome of the fungus Escovopsis weberi, a specialized disease agent of ant agriculture.</title>
        <authorList>
            <person name="de Man T.J."/>
            <person name="Stajich J.E."/>
            <person name="Kubicek C.P."/>
            <person name="Chenthamara K."/>
            <person name="Atanasova L."/>
            <person name="Druzhinina I.S."/>
            <person name="Birnbaum S."/>
            <person name="Barribeau S.M."/>
            <person name="Teiling C."/>
            <person name="Suen G."/>
            <person name="Currie C."/>
            <person name="Gerardo N.M."/>
        </authorList>
    </citation>
    <scope>NUCLEOTIDE SEQUENCE [LARGE SCALE GENOMIC DNA]</scope>
</reference>
<dbReference type="InterPro" id="IPR002893">
    <property type="entry name" value="Znf_MYND"/>
</dbReference>
<evidence type="ECO:0000256" key="1">
    <source>
        <dbReference type="ARBA" id="ARBA00022723"/>
    </source>
</evidence>
<dbReference type="GO" id="GO:0000981">
    <property type="term" value="F:DNA-binding transcription factor activity, RNA polymerase II-specific"/>
    <property type="evidence" value="ECO:0007669"/>
    <property type="project" value="TreeGrafter"/>
</dbReference>
<accession>A0A0N0RSZ6</accession>
<dbReference type="AlphaFoldDB" id="A0A0N0RSZ6"/>
<keyword evidence="6" id="KW-0489">Methyltransferase</keyword>
<proteinExistence type="predicted"/>
<evidence type="ECO:0000313" key="7">
    <source>
        <dbReference type="Proteomes" id="UP000053831"/>
    </source>
</evidence>
<dbReference type="Pfam" id="PF01753">
    <property type="entry name" value="zf-MYND"/>
    <property type="match status" value="1"/>
</dbReference>
<dbReference type="GO" id="GO:0032259">
    <property type="term" value="P:methylation"/>
    <property type="evidence" value="ECO:0007669"/>
    <property type="project" value="UniProtKB-KW"/>
</dbReference>
<protein>
    <submittedName>
        <fullName evidence="6">N-lysine methyltransferase SMYD2</fullName>
    </submittedName>
</protein>
<dbReference type="InterPro" id="IPR024119">
    <property type="entry name" value="TF_DEAF-1"/>
</dbReference>
<keyword evidence="1" id="KW-0479">Metal-binding</keyword>
<keyword evidence="7" id="KW-1185">Reference proteome</keyword>
<dbReference type="InterPro" id="IPR027974">
    <property type="entry name" value="DUF4470"/>
</dbReference>
<name>A0A0N0RSZ6_ESCWE</name>
<keyword evidence="2 4" id="KW-0863">Zinc-finger</keyword>
<evidence type="ECO:0000256" key="4">
    <source>
        <dbReference type="PROSITE-ProRule" id="PRU00134"/>
    </source>
</evidence>
<evidence type="ECO:0000256" key="3">
    <source>
        <dbReference type="ARBA" id="ARBA00022833"/>
    </source>
</evidence>
<dbReference type="PROSITE" id="PS01360">
    <property type="entry name" value="ZF_MYND_1"/>
    <property type="match status" value="1"/>
</dbReference>
<dbReference type="Gene3D" id="6.10.140.2220">
    <property type="match status" value="1"/>
</dbReference>
<dbReference type="GO" id="GO:0005634">
    <property type="term" value="C:nucleus"/>
    <property type="evidence" value="ECO:0007669"/>
    <property type="project" value="TreeGrafter"/>
</dbReference>
<evidence type="ECO:0000313" key="6">
    <source>
        <dbReference type="EMBL" id="KOS17479.1"/>
    </source>
</evidence>
<comment type="caution">
    <text evidence="6">The sequence shown here is derived from an EMBL/GenBank/DDBJ whole genome shotgun (WGS) entry which is preliminary data.</text>
</comment>
<dbReference type="PANTHER" id="PTHR10237:SF15">
    <property type="entry name" value="LD37257P"/>
    <property type="match status" value="1"/>
</dbReference>
<dbReference type="STRING" id="150374.A0A0N0RSZ6"/>